<dbReference type="InterPro" id="IPR036388">
    <property type="entry name" value="WH-like_DNA-bd_sf"/>
</dbReference>
<dbReference type="SMART" id="SM00421">
    <property type="entry name" value="HTH_LUXR"/>
    <property type="match status" value="1"/>
</dbReference>
<name>X1K055_9ZZZZ</name>
<sequence>IRSIRAGEFVADPALMQKLLKHAARGQPVAVDFGEHLTRRETEVLNLAAKGMSNRDIASYLGLTEGTVKGYFVNIFGKMGVGSRMEAVLEAVRRGWISPEDEQG</sequence>
<keyword evidence="1" id="KW-0238">DNA-binding</keyword>
<evidence type="ECO:0000256" key="1">
    <source>
        <dbReference type="ARBA" id="ARBA00023125"/>
    </source>
</evidence>
<feature type="non-terminal residue" evidence="3">
    <location>
        <position position="1"/>
    </location>
</feature>
<gene>
    <name evidence="3" type="ORF">S03H2_67230</name>
</gene>
<evidence type="ECO:0000313" key="3">
    <source>
        <dbReference type="EMBL" id="GAH87050.1"/>
    </source>
</evidence>
<dbReference type="PROSITE" id="PS50043">
    <property type="entry name" value="HTH_LUXR_2"/>
    <property type="match status" value="1"/>
</dbReference>
<dbReference type="CDD" id="cd06170">
    <property type="entry name" value="LuxR_C_like"/>
    <property type="match status" value="1"/>
</dbReference>
<evidence type="ECO:0000259" key="2">
    <source>
        <dbReference type="PROSITE" id="PS50043"/>
    </source>
</evidence>
<dbReference type="InterPro" id="IPR039420">
    <property type="entry name" value="WalR-like"/>
</dbReference>
<proteinExistence type="predicted"/>
<dbReference type="GO" id="GO:0006355">
    <property type="term" value="P:regulation of DNA-templated transcription"/>
    <property type="evidence" value="ECO:0007669"/>
    <property type="project" value="InterPro"/>
</dbReference>
<protein>
    <recommendedName>
        <fullName evidence="2">HTH luxR-type domain-containing protein</fullName>
    </recommendedName>
</protein>
<dbReference type="AlphaFoldDB" id="X1K055"/>
<dbReference type="PRINTS" id="PR00038">
    <property type="entry name" value="HTHLUXR"/>
</dbReference>
<dbReference type="InterPro" id="IPR016032">
    <property type="entry name" value="Sig_transdc_resp-reg_C-effctor"/>
</dbReference>
<dbReference type="InterPro" id="IPR000792">
    <property type="entry name" value="Tscrpt_reg_LuxR_C"/>
</dbReference>
<dbReference type="EMBL" id="BARU01043976">
    <property type="protein sequence ID" value="GAH87050.1"/>
    <property type="molecule type" value="Genomic_DNA"/>
</dbReference>
<feature type="domain" description="HTH luxR-type" evidence="2">
    <location>
        <begin position="30"/>
        <end position="95"/>
    </location>
</feature>
<dbReference type="Pfam" id="PF00196">
    <property type="entry name" value="GerE"/>
    <property type="match status" value="1"/>
</dbReference>
<dbReference type="PROSITE" id="PS00622">
    <property type="entry name" value="HTH_LUXR_1"/>
    <property type="match status" value="1"/>
</dbReference>
<dbReference type="PANTHER" id="PTHR43214">
    <property type="entry name" value="TWO-COMPONENT RESPONSE REGULATOR"/>
    <property type="match status" value="1"/>
</dbReference>
<dbReference type="Gene3D" id="1.10.10.10">
    <property type="entry name" value="Winged helix-like DNA-binding domain superfamily/Winged helix DNA-binding domain"/>
    <property type="match status" value="1"/>
</dbReference>
<dbReference type="SUPFAM" id="SSF46894">
    <property type="entry name" value="C-terminal effector domain of the bipartite response regulators"/>
    <property type="match status" value="1"/>
</dbReference>
<organism evidence="3">
    <name type="scientific">marine sediment metagenome</name>
    <dbReference type="NCBI Taxonomy" id="412755"/>
    <lineage>
        <taxon>unclassified sequences</taxon>
        <taxon>metagenomes</taxon>
        <taxon>ecological metagenomes</taxon>
    </lineage>
</organism>
<dbReference type="GO" id="GO:0003677">
    <property type="term" value="F:DNA binding"/>
    <property type="evidence" value="ECO:0007669"/>
    <property type="project" value="UniProtKB-KW"/>
</dbReference>
<comment type="caution">
    <text evidence="3">The sequence shown here is derived from an EMBL/GenBank/DDBJ whole genome shotgun (WGS) entry which is preliminary data.</text>
</comment>
<reference evidence="3" key="1">
    <citation type="journal article" date="2014" name="Front. Microbiol.">
        <title>High frequency of phylogenetically diverse reductive dehalogenase-homologous genes in deep subseafloor sedimentary metagenomes.</title>
        <authorList>
            <person name="Kawai M."/>
            <person name="Futagami T."/>
            <person name="Toyoda A."/>
            <person name="Takaki Y."/>
            <person name="Nishi S."/>
            <person name="Hori S."/>
            <person name="Arai W."/>
            <person name="Tsubouchi T."/>
            <person name="Morono Y."/>
            <person name="Uchiyama I."/>
            <person name="Ito T."/>
            <person name="Fujiyama A."/>
            <person name="Inagaki F."/>
            <person name="Takami H."/>
        </authorList>
    </citation>
    <scope>NUCLEOTIDE SEQUENCE</scope>
    <source>
        <strain evidence="3">Expedition CK06-06</strain>
    </source>
</reference>
<accession>X1K055</accession>